<reference evidence="2 3" key="1">
    <citation type="journal article" date="2019" name="Int. J. Syst. Evol. Microbiol.">
        <title>The Global Catalogue of Microorganisms (GCM) 10K type strain sequencing project: providing services to taxonomists for standard genome sequencing and annotation.</title>
        <authorList>
            <consortium name="The Broad Institute Genomics Platform"/>
            <consortium name="The Broad Institute Genome Sequencing Center for Infectious Disease"/>
            <person name="Wu L."/>
            <person name="Ma J."/>
        </authorList>
    </citation>
    <scope>NUCLEOTIDE SEQUENCE [LARGE SCALE GENOMIC DNA]</scope>
    <source>
        <strain evidence="2 3">XZGYJ-43</strain>
    </source>
</reference>
<dbReference type="EMBL" id="JBHTAR010000011">
    <property type="protein sequence ID" value="MFC7201093.1"/>
    <property type="molecule type" value="Genomic_DNA"/>
</dbReference>
<evidence type="ECO:0000313" key="2">
    <source>
        <dbReference type="EMBL" id="MFC7201093.1"/>
    </source>
</evidence>
<feature type="transmembrane region" description="Helical" evidence="1">
    <location>
        <begin position="278"/>
        <end position="297"/>
    </location>
</feature>
<sequence>MSESGYVPVRLGAFAALVGTPAVLLAWTLAERGLVSGATGLETLLVLTGGVAATAEYDRAVHASTGSHGVAAAVPSLGRTDAAAVSAAVAAAVLTHVLGVHVGFGPVVASALVGLVAGLVLPEVDAAAYCGSFVGMASVALFSDVAYLVAAGLLAGLAFVVSRGVFDGYGGKLGTTAFFGCATTAALTTADYAVGSALPWAAASAAVPVAAAGAVATTVLSRRFGVGSVVASALVGLVAGLVLPPLLPGTGATLATVAFCASFAGMSSTDRLGSLMHVALAGGVSGVVFVGVTAAFPGAGGKLGTVAFVSCVSVVGLERLRTGRVPSVA</sequence>
<dbReference type="RefSeq" id="WP_279527852.1">
    <property type="nucleotide sequence ID" value="NZ_CP122312.1"/>
</dbReference>
<keyword evidence="3" id="KW-1185">Reference proteome</keyword>
<feature type="transmembrane region" description="Helical" evidence="1">
    <location>
        <begin position="224"/>
        <end position="243"/>
    </location>
</feature>
<protein>
    <recommendedName>
        <fullName evidence="4">Urea transporter</fullName>
    </recommendedName>
</protein>
<feature type="transmembrane region" description="Helical" evidence="1">
    <location>
        <begin position="12"/>
        <end position="30"/>
    </location>
</feature>
<feature type="transmembrane region" description="Helical" evidence="1">
    <location>
        <begin position="102"/>
        <end position="121"/>
    </location>
</feature>
<feature type="transmembrane region" description="Helical" evidence="1">
    <location>
        <begin position="249"/>
        <end position="266"/>
    </location>
</feature>
<accession>A0ABD5Z7A8</accession>
<feature type="transmembrane region" description="Helical" evidence="1">
    <location>
        <begin position="200"/>
        <end position="217"/>
    </location>
</feature>
<keyword evidence="1" id="KW-0812">Transmembrane</keyword>
<evidence type="ECO:0000313" key="3">
    <source>
        <dbReference type="Proteomes" id="UP001596447"/>
    </source>
</evidence>
<evidence type="ECO:0008006" key="4">
    <source>
        <dbReference type="Google" id="ProtNLM"/>
    </source>
</evidence>
<gene>
    <name evidence="2" type="ORF">ACFQJ9_17045</name>
</gene>
<keyword evidence="1" id="KW-1133">Transmembrane helix</keyword>
<proteinExistence type="predicted"/>
<dbReference type="AlphaFoldDB" id="A0ABD5Z7A8"/>
<organism evidence="2 3">
    <name type="scientific">Halospeciosus flavus</name>
    <dbReference type="NCBI Taxonomy" id="3032283"/>
    <lineage>
        <taxon>Archaea</taxon>
        <taxon>Methanobacteriati</taxon>
        <taxon>Methanobacteriota</taxon>
        <taxon>Stenosarchaea group</taxon>
        <taxon>Halobacteria</taxon>
        <taxon>Halobacteriales</taxon>
        <taxon>Halobacteriaceae</taxon>
        <taxon>Halospeciosus</taxon>
    </lineage>
</organism>
<name>A0ABD5Z7A8_9EURY</name>
<keyword evidence="1" id="KW-0472">Membrane</keyword>
<feature type="transmembrane region" description="Helical" evidence="1">
    <location>
        <begin position="173"/>
        <end position="194"/>
    </location>
</feature>
<evidence type="ECO:0000256" key="1">
    <source>
        <dbReference type="SAM" id="Phobius"/>
    </source>
</evidence>
<feature type="transmembrane region" description="Helical" evidence="1">
    <location>
        <begin position="133"/>
        <end position="161"/>
    </location>
</feature>
<dbReference type="Proteomes" id="UP001596447">
    <property type="component" value="Unassembled WGS sequence"/>
</dbReference>
<comment type="caution">
    <text evidence="2">The sequence shown here is derived from an EMBL/GenBank/DDBJ whole genome shotgun (WGS) entry which is preliminary data.</text>
</comment>